<dbReference type="EMBL" id="JAPQKR010000016">
    <property type="protein sequence ID" value="KAJ5190128.1"/>
    <property type="molecule type" value="Genomic_DNA"/>
</dbReference>
<dbReference type="RefSeq" id="XP_058303068.1">
    <property type="nucleotide sequence ID" value="XM_058456169.1"/>
</dbReference>
<organism evidence="1 2">
    <name type="scientific">Penicillium cinerascens</name>
    <dbReference type="NCBI Taxonomy" id="70096"/>
    <lineage>
        <taxon>Eukaryota</taxon>
        <taxon>Fungi</taxon>
        <taxon>Dikarya</taxon>
        <taxon>Ascomycota</taxon>
        <taxon>Pezizomycotina</taxon>
        <taxon>Eurotiomycetes</taxon>
        <taxon>Eurotiomycetidae</taxon>
        <taxon>Eurotiales</taxon>
        <taxon>Aspergillaceae</taxon>
        <taxon>Penicillium</taxon>
    </lineage>
</organism>
<name>A0A9W9J4Y5_9EURO</name>
<dbReference type="OrthoDB" id="10573981at2759"/>
<accession>A0A9W9J4Y5</accession>
<dbReference type="AlphaFoldDB" id="A0A9W9J4Y5"/>
<keyword evidence="2" id="KW-1185">Reference proteome</keyword>
<proteinExistence type="predicted"/>
<reference evidence="1" key="2">
    <citation type="journal article" date="2023" name="IMA Fungus">
        <title>Comparative genomic study of the Penicillium genus elucidates a diverse pangenome and 15 lateral gene transfer events.</title>
        <authorList>
            <person name="Petersen C."/>
            <person name="Sorensen T."/>
            <person name="Nielsen M.R."/>
            <person name="Sondergaard T.E."/>
            <person name="Sorensen J.L."/>
            <person name="Fitzpatrick D.A."/>
            <person name="Frisvad J.C."/>
            <person name="Nielsen K.L."/>
        </authorList>
    </citation>
    <scope>NUCLEOTIDE SEQUENCE</scope>
    <source>
        <strain evidence="1">IBT 15544</strain>
    </source>
</reference>
<comment type="caution">
    <text evidence="1">The sequence shown here is derived from an EMBL/GenBank/DDBJ whole genome shotgun (WGS) entry which is preliminary data.</text>
</comment>
<protein>
    <submittedName>
        <fullName evidence="1">Uncharacterized protein</fullName>
    </submittedName>
</protein>
<evidence type="ECO:0000313" key="1">
    <source>
        <dbReference type="EMBL" id="KAJ5190128.1"/>
    </source>
</evidence>
<evidence type="ECO:0000313" key="2">
    <source>
        <dbReference type="Proteomes" id="UP001150904"/>
    </source>
</evidence>
<sequence length="243" mass="27851">MMSSQIKRDFDEVTEAIDFFQTLCNLPGWSDPETSVNLCKSVAMRIYSVDEANVGWLKGTRDEYKSKVLEEQKKGYVDDVLKALQGPAPSFATDVISLEPEQLTALRSFLDTEAKIRALYKLFSDSEWSKDPEGLAKEKEVLSSILNDASVQRLLFEAIMKTFLTKSKVVEVIASIRNEVFSSWKAAANEEEFYDRYSGAVRHYDKNIKEENEESAADAYKNYDVREWSSSPYFSRYYDAGYF</sequence>
<reference evidence="1" key="1">
    <citation type="submission" date="2022-12" db="EMBL/GenBank/DDBJ databases">
        <authorList>
            <person name="Petersen C."/>
        </authorList>
    </citation>
    <scope>NUCLEOTIDE SEQUENCE</scope>
    <source>
        <strain evidence="1">IBT 15544</strain>
    </source>
</reference>
<dbReference type="GeneID" id="83183470"/>
<gene>
    <name evidence="1" type="ORF">N7498_009113</name>
</gene>
<dbReference type="Proteomes" id="UP001150904">
    <property type="component" value="Unassembled WGS sequence"/>
</dbReference>